<comment type="caution">
    <text evidence="3">The sequence shown here is derived from an EMBL/GenBank/DDBJ whole genome shotgun (WGS) entry which is preliminary data.</text>
</comment>
<feature type="region of interest" description="Disordered" evidence="1">
    <location>
        <begin position="232"/>
        <end position="253"/>
    </location>
</feature>
<dbReference type="InterPro" id="IPR027417">
    <property type="entry name" value="P-loop_NTPase"/>
</dbReference>
<dbReference type="AlphaFoldDB" id="A0A6L5Z3U6"/>
<evidence type="ECO:0000313" key="3">
    <source>
        <dbReference type="EMBL" id="MSU90979.1"/>
    </source>
</evidence>
<feature type="compositionally biased region" description="Low complexity" evidence="1">
    <location>
        <begin position="243"/>
        <end position="253"/>
    </location>
</feature>
<sequence>MQMDPQIVFSYGLTKSGSTLAYQLVLVALERAGHPQPALRLPGVTVSRRINAIEHLDADAAARMRAAVAAHGHPVAFKTHTRPDPAVRDMVRAGALAHAVVRDPRDIALSMVDHGVRARAARKPAFAEIHHLDDALRGIDGQMETLAQWLALPGVRILRYDRLAFDTVAATAAILEHLGLDGDPQAIADEVLSRRFIQLNAGRRDRHRAEMSAADSARIRARYAPFYDLVLPEGAPPPPPGTPLTAPLPAGAR</sequence>
<dbReference type="GO" id="GO:0008146">
    <property type="term" value="F:sulfotransferase activity"/>
    <property type="evidence" value="ECO:0007669"/>
    <property type="project" value="InterPro"/>
</dbReference>
<proteinExistence type="predicted"/>
<dbReference type="InterPro" id="IPR000863">
    <property type="entry name" value="Sulfotransferase_dom"/>
</dbReference>
<dbReference type="Pfam" id="PF00685">
    <property type="entry name" value="Sulfotransfer_1"/>
    <property type="match status" value="1"/>
</dbReference>
<gene>
    <name evidence="3" type="ORF">GE300_15400</name>
</gene>
<reference evidence="3 4" key="1">
    <citation type="submission" date="2019-10" db="EMBL/GenBank/DDBJ databases">
        <title>Cognatihalovulum marinum gen. nov. sp. nov., a new member of the family Rhodobacteraceae isolated from deep seawater of the Northwest Indian Ocean.</title>
        <authorList>
            <person name="Ruan C."/>
            <person name="Wang J."/>
            <person name="Zheng X."/>
            <person name="Song L."/>
            <person name="Zhu Y."/>
            <person name="Huang Y."/>
            <person name="Lu Z."/>
            <person name="Du W."/>
            <person name="Huang L."/>
            <person name="Dai X."/>
        </authorList>
    </citation>
    <scope>NUCLEOTIDE SEQUENCE [LARGE SCALE GENOMIC DNA]</scope>
    <source>
        <strain evidence="3 4">2CG4</strain>
    </source>
</reference>
<organism evidence="3 4">
    <name type="scientific">Halovulum marinum</name>
    <dbReference type="NCBI Taxonomy" id="2662447"/>
    <lineage>
        <taxon>Bacteria</taxon>
        <taxon>Pseudomonadati</taxon>
        <taxon>Pseudomonadota</taxon>
        <taxon>Alphaproteobacteria</taxon>
        <taxon>Rhodobacterales</taxon>
        <taxon>Paracoccaceae</taxon>
        <taxon>Halovulum</taxon>
    </lineage>
</organism>
<keyword evidence="4" id="KW-1185">Reference proteome</keyword>
<dbReference type="Proteomes" id="UP000474957">
    <property type="component" value="Unassembled WGS sequence"/>
</dbReference>
<protein>
    <recommendedName>
        <fullName evidence="2">Sulfotransferase domain-containing protein</fullName>
    </recommendedName>
</protein>
<name>A0A6L5Z3U6_9RHOB</name>
<dbReference type="EMBL" id="WIND01000014">
    <property type="protein sequence ID" value="MSU90979.1"/>
    <property type="molecule type" value="Genomic_DNA"/>
</dbReference>
<evidence type="ECO:0000259" key="2">
    <source>
        <dbReference type="Pfam" id="PF00685"/>
    </source>
</evidence>
<dbReference type="Gene3D" id="3.40.50.300">
    <property type="entry name" value="P-loop containing nucleotide triphosphate hydrolases"/>
    <property type="match status" value="1"/>
</dbReference>
<evidence type="ECO:0000313" key="4">
    <source>
        <dbReference type="Proteomes" id="UP000474957"/>
    </source>
</evidence>
<dbReference type="SUPFAM" id="SSF52540">
    <property type="entry name" value="P-loop containing nucleoside triphosphate hydrolases"/>
    <property type="match status" value="1"/>
</dbReference>
<accession>A0A6L5Z3U6</accession>
<feature type="domain" description="Sulfotransferase" evidence="2">
    <location>
        <begin position="11"/>
        <end position="188"/>
    </location>
</feature>
<evidence type="ECO:0000256" key="1">
    <source>
        <dbReference type="SAM" id="MobiDB-lite"/>
    </source>
</evidence>